<feature type="region of interest" description="Disordered" evidence="1">
    <location>
        <begin position="1"/>
        <end position="24"/>
    </location>
</feature>
<reference evidence="2" key="2">
    <citation type="submission" date="2020-09" db="EMBL/GenBank/DDBJ databases">
        <authorList>
            <person name="Sun Q."/>
            <person name="Ohkuma M."/>
        </authorList>
    </citation>
    <scope>NUCLEOTIDE SEQUENCE</scope>
    <source>
        <strain evidence="2">JCM 4654</strain>
    </source>
</reference>
<evidence type="ECO:0000313" key="2">
    <source>
        <dbReference type="EMBL" id="GHD93064.1"/>
    </source>
</evidence>
<evidence type="ECO:0000256" key="1">
    <source>
        <dbReference type="SAM" id="MobiDB-lite"/>
    </source>
</evidence>
<gene>
    <name evidence="2" type="ORF">GCM10010508_48390</name>
</gene>
<evidence type="ECO:0000313" key="3">
    <source>
        <dbReference type="Proteomes" id="UP000608955"/>
    </source>
</evidence>
<comment type="caution">
    <text evidence="2">The sequence shown here is derived from an EMBL/GenBank/DDBJ whole genome shotgun (WGS) entry which is preliminary data.</text>
</comment>
<dbReference type="AlphaFoldDB" id="A0A918Y6W8"/>
<protein>
    <submittedName>
        <fullName evidence="2">Uncharacterized protein</fullName>
    </submittedName>
</protein>
<reference evidence="2" key="1">
    <citation type="journal article" date="2014" name="Int. J. Syst. Evol. Microbiol.">
        <title>Complete genome sequence of Corynebacterium casei LMG S-19264T (=DSM 44701T), isolated from a smear-ripened cheese.</title>
        <authorList>
            <consortium name="US DOE Joint Genome Institute (JGI-PGF)"/>
            <person name="Walter F."/>
            <person name="Albersmeier A."/>
            <person name="Kalinowski J."/>
            <person name="Ruckert C."/>
        </authorList>
    </citation>
    <scope>NUCLEOTIDE SEQUENCE</scope>
    <source>
        <strain evidence="2">JCM 4654</strain>
    </source>
</reference>
<name>A0A918Y6W8_9ACTN</name>
<dbReference type="Proteomes" id="UP000608955">
    <property type="component" value="Unassembled WGS sequence"/>
</dbReference>
<proteinExistence type="predicted"/>
<dbReference type="EMBL" id="BMVF01000013">
    <property type="protein sequence ID" value="GHD93064.1"/>
    <property type="molecule type" value="Genomic_DNA"/>
</dbReference>
<keyword evidence="3" id="KW-1185">Reference proteome</keyword>
<sequence length="407" mass="43353">MSSPETPAVRPGGPGPATRPPADRYLYRSNPRYVLRGLDTIDPSERRALIGSSSGSAVGGLLFPADGTVPGTVKAVSPSTARLFQQAAVPTRLPSPRWPGVSGEDLGDLVGAEVLEVLVAGRFLTGVEAIAELARQPVEPPEGRLAALSLDAIAYAESLRLRDQAAIAERLYAFHRVPIRTAWRTVGYEDAFRAGLRHALPHGLGGDPRWTEYRHHPWRAFRRRRTPARAGRPTVKLYISPTTDDLAGTVAASVALIVSAPEVLGWKVADTVDTMVRPDKFVVYLESWRALRDLAGELTPALAGAQAHGVPFTCETGLDGLLSWGLDPAPSPDGPGSLVDSWRTWVTARLAGGLVQARQAGLTGSQAHAAALRRARAAGVDTSTWQPVRGRAGVLERSAPCGRPKTG</sequence>
<accession>A0A918Y6W8</accession>
<organism evidence="2 3">
    <name type="scientific">Streptomyces naganishii JCM 4654</name>
    <dbReference type="NCBI Taxonomy" id="1306179"/>
    <lineage>
        <taxon>Bacteria</taxon>
        <taxon>Bacillati</taxon>
        <taxon>Actinomycetota</taxon>
        <taxon>Actinomycetes</taxon>
        <taxon>Kitasatosporales</taxon>
        <taxon>Streptomycetaceae</taxon>
        <taxon>Streptomyces</taxon>
    </lineage>
</organism>
<dbReference type="RefSeq" id="WP_190179933.1">
    <property type="nucleotide sequence ID" value="NZ_BMVF01000013.1"/>
</dbReference>